<evidence type="ECO:0000256" key="3">
    <source>
        <dbReference type="SAM" id="MobiDB-lite"/>
    </source>
</evidence>
<feature type="compositionally biased region" description="Basic and acidic residues" evidence="3">
    <location>
        <begin position="312"/>
        <end position="326"/>
    </location>
</feature>
<dbReference type="GO" id="GO:0005673">
    <property type="term" value="C:transcription factor TFIIE complex"/>
    <property type="evidence" value="ECO:0007669"/>
    <property type="project" value="TreeGrafter"/>
</dbReference>
<dbReference type="Proteomes" id="UP000694251">
    <property type="component" value="Chromosome 4"/>
</dbReference>
<feature type="domain" description="HTH TFE/IIEalpha-type" evidence="4">
    <location>
        <begin position="13"/>
        <end position="130"/>
    </location>
</feature>
<dbReference type="PROSITE" id="PS51344">
    <property type="entry name" value="HTH_TFE_IIE"/>
    <property type="match status" value="1"/>
</dbReference>
<evidence type="ECO:0000313" key="5">
    <source>
        <dbReference type="EMBL" id="KAG7621215.1"/>
    </source>
</evidence>
<dbReference type="AlphaFoldDB" id="A0A8T2EAI8"/>
<feature type="region of interest" description="Disordered" evidence="3">
    <location>
        <begin position="246"/>
        <end position="266"/>
    </location>
</feature>
<feature type="region of interest" description="Disordered" evidence="3">
    <location>
        <begin position="363"/>
        <end position="431"/>
    </location>
</feature>
<sequence>MEKPGPVVVRQPFIKMVKLVAKTFYDNYTPKNNNQKKSAKNGSGGIAVLVLDALTRRQWVREEDLAKELKLNTKQLRTILRYFEEQQFIMRVHRKEKSSATTNGRGEDKVKVHMYSYCCLDYSQIYDVIRYKLHRMKKEFKDVLEDKDNVQEYGCPNCKRKIFFHCENCNGELVMECNKLTSEEVVVDGSDNPRSRRDHLKDLLQNMEVRLKPLMDHINRIKDLPVPSFESFPAWETRVAKAARENGDLNPDDTLRPQGGYGSTPMPFLGETEIEVNLGEENEDVKSDEVGDSSRRKLTPSWLIKKGMNLSDEQRGEIRHEAKADDGGSSMENGDDDRNLKDEYLKAYYAAILEEQELAEKLNQQESAGKVTTDIELATSSSDRQVGMKSKREEEEEEEASVAANGNYKVDLNVEAEEAEQDENDVDWQEC</sequence>
<accession>A0A8T2EAI8</accession>
<reference evidence="5 6" key="1">
    <citation type="submission" date="2020-12" db="EMBL/GenBank/DDBJ databases">
        <title>Concerted genomic and epigenomic changes stabilize Arabidopsis allopolyploids.</title>
        <authorList>
            <person name="Chen Z."/>
        </authorList>
    </citation>
    <scope>NUCLEOTIDE SEQUENCE [LARGE SCALE GENOMIC DNA]</scope>
    <source>
        <strain evidence="5">As9502</strain>
        <tissue evidence="5">Leaf</tissue>
    </source>
</reference>
<organism evidence="5 6">
    <name type="scientific">Arabidopsis suecica</name>
    <name type="common">Swedish thale-cress</name>
    <name type="synonym">Cardaminopsis suecica</name>
    <dbReference type="NCBI Taxonomy" id="45249"/>
    <lineage>
        <taxon>Eukaryota</taxon>
        <taxon>Viridiplantae</taxon>
        <taxon>Streptophyta</taxon>
        <taxon>Embryophyta</taxon>
        <taxon>Tracheophyta</taxon>
        <taxon>Spermatophyta</taxon>
        <taxon>Magnoliopsida</taxon>
        <taxon>eudicotyledons</taxon>
        <taxon>Gunneridae</taxon>
        <taxon>Pentapetalae</taxon>
        <taxon>rosids</taxon>
        <taxon>malvids</taxon>
        <taxon>Brassicales</taxon>
        <taxon>Brassicaceae</taxon>
        <taxon>Camelineae</taxon>
        <taxon>Arabidopsis</taxon>
    </lineage>
</organism>
<dbReference type="InterPro" id="IPR024550">
    <property type="entry name" value="TFIIEa/SarR/Rpc3_HTH_dom"/>
</dbReference>
<comment type="caution">
    <text evidence="5">The sequence shown here is derived from an EMBL/GenBank/DDBJ whole genome shotgun (WGS) entry which is preliminary data.</text>
</comment>
<keyword evidence="6" id="KW-1185">Reference proteome</keyword>
<dbReference type="GO" id="GO:0006367">
    <property type="term" value="P:transcription initiation at RNA polymerase II promoter"/>
    <property type="evidence" value="ECO:0007669"/>
    <property type="project" value="InterPro"/>
</dbReference>
<dbReference type="OrthoDB" id="361102at2759"/>
<gene>
    <name evidence="5" type="ORF">ISN44_As04g021300</name>
</gene>
<keyword evidence="1" id="KW-0805">Transcription regulation</keyword>
<feature type="compositionally biased region" description="Acidic residues" evidence="3">
    <location>
        <begin position="414"/>
        <end position="431"/>
    </location>
</feature>
<name>A0A8T2EAI8_ARASU</name>
<proteinExistence type="predicted"/>
<protein>
    <submittedName>
        <fullName evidence="5">Transcription factor TFE/TFIIEalpha HTH domain</fullName>
    </submittedName>
</protein>
<dbReference type="Pfam" id="PF02002">
    <property type="entry name" value="TFIIE_alpha"/>
    <property type="match status" value="1"/>
</dbReference>
<keyword evidence="2" id="KW-0804">Transcription</keyword>
<feature type="region of interest" description="Disordered" evidence="3">
    <location>
        <begin position="306"/>
        <end position="338"/>
    </location>
</feature>
<dbReference type="InterPro" id="IPR039997">
    <property type="entry name" value="TFE"/>
</dbReference>
<evidence type="ECO:0000313" key="6">
    <source>
        <dbReference type="Proteomes" id="UP000694251"/>
    </source>
</evidence>
<dbReference type="InterPro" id="IPR002853">
    <property type="entry name" value="TFIIE_asu"/>
</dbReference>
<evidence type="ECO:0000256" key="2">
    <source>
        <dbReference type="ARBA" id="ARBA00023163"/>
    </source>
</evidence>
<dbReference type="EMBL" id="JAEFBJ010000004">
    <property type="protein sequence ID" value="KAG7621215.1"/>
    <property type="molecule type" value="Genomic_DNA"/>
</dbReference>
<dbReference type="PANTHER" id="PTHR13097:SF7">
    <property type="entry name" value="GENERAL TRANSCRIPTION FACTOR IIE SUBUNIT 1"/>
    <property type="match status" value="1"/>
</dbReference>
<dbReference type="PANTHER" id="PTHR13097">
    <property type="entry name" value="TRANSCRIPTION INITIATION FACTOR IIE, ALPHA SUBUNIT"/>
    <property type="match status" value="1"/>
</dbReference>
<evidence type="ECO:0000256" key="1">
    <source>
        <dbReference type="ARBA" id="ARBA00023015"/>
    </source>
</evidence>
<dbReference type="InterPro" id="IPR017919">
    <property type="entry name" value="TFIIE/TFIIEa_HTH"/>
</dbReference>
<evidence type="ECO:0000259" key="4">
    <source>
        <dbReference type="PROSITE" id="PS51344"/>
    </source>
</evidence>
<dbReference type="SMART" id="SM00531">
    <property type="entry name" value="TFIIE"/>
    <property type="match status" value="1"/>
</dbReference>